<gene>
    <name evidence="2" type="ORF">MCUN1_003240</name>
</gene>
<evidence type="ECO:0000256" key="1">
    <source>
        <dbReference type="SAM" id="Phobius"/>
    </source>
</evidence>
<protein>
    <submittedName>
        <fullName evidence="2">Uncharacterized protein</fullName>
    </submittedName>
</protein>
<organism evidence="2 3">
    <name type="scientific">Malassezia cuniculi</name>
    <dbReference type="NCBI Taxonomy" id="948313"/>
    <lineage>
        <taxon>Eukaryota</taxon>
        <taxon>Fungi</taxon>
        <taxon>Dikarya</taxon>
        <taxon>Basidiomycota</taxon>
        <taxon>Ustilaginomycotina</taxon>
        <taxon>Malasseziomycetes</taxon>
        <taxon>Malasseziales</taxon>
        <taxon>Malasseziaceae</taxon>
        <taxon>Malassezia</taxon>
    </lineage>
</organism>
<evidence type="ECO:0000313" key="2">
    <source>
        <dbReference type="EMBL" id="WFD36361.1"/>
    </source>
</evidence>
<reference evidence="2" key="1">
    <citation type="submission" date="2023-03" db="EMBL/GenBank/DDBJ databases">
        <title>Mating type loci evolution in Malassezia.</title>
        <authorList>
            <person name="Coelho M.A."/>
        </authorList>
    </citation>
    <scope>NUCLEOTIDE SEQUENCE</scope>
    <source>
        <strain evidence="2">CBS 11721</strain>
    </source>
</reference>
<accession>A0AAF0JCX7</accession>
<dbReference type="EMBL" id="CP119880">
    <property type="protein sequence ID" value="WFD36361.1"/>
    <property type="molecule type" value="Genomic_DNA"/>
</dbReference>
<sequence length="110" mass="11693">MGSGAAYGSSEPDAAQADEMFADAWAEMLRPEIQRKLSIWSNAGMLSGGVMGYILGNIPGAIGGALLGYKLGAIRDAKGKAVSEVFLRLNSQQRMEILRELAAKVFNAMN</sequence>
<proteinExistence type="predicted"/>
<keyword evidence="1" id="KW-1133">Transmembrane helix</keyword>
<feature type="transmembrane region" description="Helical" evidence="1">
    <location>
        <begin position="50"/>
        <end position="69"/>
    </location>
</feature>
<evidence type="ECO:0000313" key="3">
    <source>
        <dbReference type="Proteomes" id="UP001219933"/>
    </source>
</evidence>
<keyword evidence="1" id="KW-0812">Transmembrane</keyword>
<keyword evidence="1" id="KW-0472">Membrane</keyword>
<dbReference type="Proteomes" id="UP001219933">
    <property type="component" value="Chromosome 4"/>
</dbReference>
<dbReference type="AlphaFoldDB" id="A0AAF0JCX7"/>
<name>A0AAF0JCX7_9BASI</name>
<keyword evidence="3" id="KW-1185">Reference proteome</keyword>